<accession>A0A218Z925</accession>
<dbReference type="AlphaFoldDB" id="A0A218Z925"/>
<dbReference type="EMBL" id="MZNU01000133">
    <property type="protein sequence ID" value="OWP04090.1"/>
    <property type="molecule type" value="Genomic_DNA"/>
</dbReference>
<proteinExistence type="predicted"/>
<dbReference type="InParanoid" id="A0A218Z925"/>
<evidence type="ECO:0000313" key="1">
    <source>
        <dbReference type="EMBL" id="OWP04090.1"/>
    </source>
</evidence>
<protein>
    <submittedName>
        <fullName evidence="1">Uncharacterized protein</fullName>
    </submittedName>
</protein>
<sequence length="176" mass="18558">MLERVARTARARGWAANAGIRYPSEGSRPSRDQSVVKLPRFGMVCTSDGAVRAVGHAQTLAGQKGASEPEIGELSPTASSLPLVAVTLQRGGHNSLHGFRSPSEVAERVADLGLGVLLVGLARRAQISHHLERLFSTPRPGADGGTLWLHSLFHARASDRAAGPPGLLGAEHSHLF</sequence>
<dbReference type="Proteomes" id="UP000242519">
    <property type="component" value="Unassembled WGS sequence"/>
</dbReference>
<gene>
    <name evidence="1" type="ORF">B2J93_5911</name>
</gene>
<keyword evidence="2" id="KW-1185">Reference proteome</keyword>
<evidence type="ECO:0000313" key="2">
    <source>
        <dbReference type="Proteomes" id="UP000242519"/>
    </source>
</evidence>
<comment type="caution">
    <text evidence="1">The sequence shown here is derived from an EMBL/GenBank/DDBJ whole genome shotgun (WGS) entry which is preliminary data.</text>
</comment>
<organism evidence="1 2">
    <name type="scientific">Diplocarpon coronariae</name>
    <dbReference type="NCBI Taxonomy" id="2795749"/>
    <lineage>
        <taxon>Eukaryota</taxon>
        <taxon>Fungi</taxon>
        <taxon>Dikarya</taxon>
        <taxon>Ascomycota</taxon>
        <taxon>Pezizomycotina</taxon>
        <taxon>Leotiomycetes</taxon>
        <taxon>Helotiales</taxon>
        <taxon>Drepanopezizaceae</taxon>
        <taxon>Diplocarpon</taxon>
    </lineage>
</organism>
<reference evidence="1 2" key="1">
    <citation type="submission" date="2017-04" db="EMBL/GenBank/DDBJ databases">
        <title>Draft genome sequence of Marssonina coronaria NL1: causal agent of apple blotch.</title>
        <authorList>
            <person name="Cheng Q."/>
        </authorList>
    </citation>
    <scope>NUCLEOTIDE SEQUENCE [LARGE SCALE GENOMIC DNA]</scope>
    <source>
        <strain evidence="1 2">NL1</strain>
    </source>
</reference>
<name>A0A218Z925_9HELO</name>